<gene>
    <name evidence="1" type="ORF">LDC_1552</name>
</gene>
<evidence type="ECO:0000313" key="1">
    <source>
        <dbReference type="EMBL" id="EFK96421.1"/>
    </source>
</evidence>
<feature type="non-terminal residue" evidence="1">
    <location>
        <position position="62"/>
    </location>
</feature>
<organism evidence="1">
    <name type="scientific">sediment metagenome</name>
    <dbReference type="NCBI Taxonomy" id="749907"/>
    <lineage>
        <taxon>unclassified sequences</taxon>
        <taxon>metagenomes</taxon>
        <taxon>ecological metagenomes</taxon>
    </lineage>
</organism>
<dbReference type="EMBL" id="ADZX01000489">
    <property type="protein sequence ID" value="EFK96421.1"/>
    <property type="molecule type" value="Genomic_DNA"/>
</dbReference>
<protein>
    <submittedName>
        <fullName evidence="1">Secreted protein</fullName>
    </submittedName>
</protein>
<name>D9PJ43_9ZZZZ</name>
<comment type="caution">
    <text evidence="1">The sequence shown here is derived from an EMBL/GenBank/DDBJ whole genome shotgun (WGS) entry which is preliminary data.</text>
</comment>
<dbReference type="AlphaFoldDB" id="D9PJ43"/>
<reference evidence="1" key="1">
    <citation type="submission" date="2010-07" db="EMBL/GenBank/DDBJ databases">
        <authorList>
            <consortium name="CONSOLIDER consortium CSD2007-00005"/>
            <person name="Guazzaroni M.-E."/>
            <person name="Richter M."/>
            <person name="Garcia-Salamanca A."/>
            <person name="Yarza P."/>
            <person name="Ferrer M."/>
        </authorList>
    </citation>
    <scope>NUCLEOTIDE SEQUENCE</scope>
</reference>
<sequence length="62" mass="7375">MKKFLKVLIILGIVLISHSTFSQNPERFPAVRERIINAKFDEICRRMELENSKAEELRPVYR</sequence>
<proteinExistence type="predicted"/>
<reference evidence="1" key="2">
    <citation type="journal article" date="2011" name="Microb. Ecol.">
        <title>Taxonomic and Functional Metagenomic Profiling of the Microbial Community in the Anoxic Sediment of a Sub-saline Shallow Lake (Laguna de Carrizo, Central Spain).</title>
        <authorList>
            <person name="Ferrer M."/>
            <person name="Guazzaroni M.E."/>
            <person name="Richter M."/>
            <person name="Garcia-Salamanca A."/>
            <person name="Yarza P."/>
            <person name="Suarez-Suarez A."/>
            <person name="Solano J."/>
            <person name="Alcaide M."/>
            <person name="van Dillewijn P."/>
            <person name="Molina-Henares M.A."/>
            <person name="Lopez-Cortes N."/>
            <person name="Al-Ramahi Y."/>
            <person name="Guerrero C."/>
            <person name="Acosta A."/>
            <person name="de Eugenio L.I."/>
            <person name="Martinez V."/>
            <person name="Marques S."/>
            <person name="Rojo F."/>
            <person name="Santero E."/>
            <person name="Genilloud O."/>
            <person name="Perez-Perez J."/>
            <person name="Rossello-Mora R."/>
            <person name="Ramos J.L."/>
        </authorList>
    </citation>
    <scope>NUCLEOTIDE SEQUENCE</scope>
</reference>
<accession>D9PJ43</accession>